<accession>A0A3A1YPV0</accession>
<name>A0A3A1YPV0_9BURK</name>
<sequence>MQLQAESNPALNTVTAYGERFIEINAVSYEHAVYFAPEGPVNTWHVHSIADINGTSLQEIAGVEKRKLDPLDFLDGRTGLSKADDAPEVLLIGTGQTQHFLPSHITQPLLDIGIGVETMSTYAAARTYNILMSEGRRVVAALLPLEQK</sequence>
<dbReference type="PANTHER" id="PTHR21192:SF2">
    <property type="entry name" value="NADH DEHYDROGENASE [UBIQUINONE] 1 ALPHA SUBCOMPLEX ASSEMBLY FACTOR 3"/>
    <property type="match status" value="1"/>
</dbReference>
<proteinExistence type="predicted"/>
<dbReference type="InterPro" id="IPR007523">
    <property type="entry name" value="NDUFAF3/AAMDC"/>
</dbReference>
<protein>
    <recommendedName>
        <fullName evidence="3">Xcc1710-like domain-containing protein</fullName>
    </recommendedName>
</protein>
<evidence type="ECO:0008006" key="3">
    <source>
        <dbReference type="Google" id="ProtNLM"/>
    </source>
</evidence>
<dbReference type="Proteomes" id="UP000266206">
    <property type="component" value="Unassembled WGS sequence"/>
</dbReference>
<dbReference type="PANTHER" id="PTHR21192">
    <property type="entry name" value="NUCLEAR PROTEIN E3-3"/>
    <property type="match status" value="1"/>
</dbReference>
<dbReference type="Gene3D" id="3.40.1230.10">
    <property type="entry name" value="MTH938-like"/>
    <property type="match status" value="1"/>
</dbReference>
<reference evidence="1 2" key="1">
    <citation type="submission" date="2017-08" db="EMBL/GenBank/DDBJ databases">
        <title>Pusillimonas indicus sp. nov., a member of the family Alcaligenaceae isolated from surface seawater.</title>
        <authorList>
            <person name="Li J."/>
        </authorList>
    </citation>
    <scope>NUCLEOTIDE SEQUENCE [LARGE SCALE GENOMIC DNA]</scope>
    <source>
        <strain evidence="1 2">L52-1-41</strain>
    </source>
</reference>
<dbReference type="CDD" id="cd05560">
    <property type="entry name" value="Xcc1710_like"/>
    <property type="match status" value="1"/>
</dbReference>
<dbReference type="AlphaFoldDB" id="A0A3A1YPV0"/>
<dbReference type="InterPro" id="IPR036748">
    <property type="entry name" value="MTH938-like_sf"/>
</dbReference>
<gene>
    <name evidence="1" type="ORF">CJP73_11400</name>
</gene>
<evidence type="ECO:0000313" key="1">
    <source>
        <dbReference type="EMBL" id="RIY40222.1"/>
    </source>
</evidence>
<dbReference type="SUPFAM" id="SSF64076">
    <property type="entry name" value="MTH938-like"/>
    <property type="match status" value="1"/>
</dbReference>
<dbReference type="RefSeq" id="WP_119516547.1">
    <property type="nucleotide sequence ID" value="NZ_NQYH01000010.1"/>
</dbReference>
<evidence type="ECO:0000313" key="2">
    <source>
        <dbReference type="Proteomes" id="UP000266206"/>
    </source>
</evidence>
<dbReference type="Pfam" id="PF04430">
    <property type="entry name" value="DUF498"/>
    <property type="match status" value="1"/>
</dbReference>
<comment type="caution">
    <text evidence="1">The sequence shown here is derived from an EMBL/GenBank/DDBJ whole genome shotgun (WGS) entry which is preliminary data.</text>
</comment>
<dbReference type="EMBL" id="NQYH01000010">
    <property type="protein sequence ID" value="RIY40222.1"/>
    <property type="molecule type" value="Genomic_DNA"/>
</dbReference>
<organism evidence="1 2">
    <name type="scientific">Neopusillimonas maritima</name>
    <dbReference type="NCBI Taxonomy" id="2026239"/>
    <lineage>
        <taxon>Bacteria</taxon>
        <taxon>Pseudomonadati</taxon>
        <taxon>Pseudomonadota</taxon>
        <taxon>Betaproteobacteria</taxon>
        <taxon>Burkholderiales</taxon>
        <taxon>Alcaligenaceae</taxon>
        <taxon>Neopusillimonas</taxon>
    </lineage>
</organism>
<dbReference type="OrthoDB" id="9800373at2"/>